<keyword evidence="2" id="KW-0479">Metal-binding</keyword>
<evidence type="ECO:0000313" key="5">
    <source>
        <dbReference type="Proteomes" id="UP000189818"/>
    </source>
</evidence>
<dbReference type="PANTHER" id="PTHR42796:SF4">
    <property type="entry name" value="FUMARYLACETOACETATE HYDROLASE DOMAIN-CONTAINING PROTEIN 2A"/>
    <property type="match status" value="1"/>
</dbReference>
<dbReference type="SUPFAM" id="SSF56529">
    <property type="entry name" value="FAH"/>
    <property type="match status" value="1"/>
</dbReference>
<proteinExistence type="inferred from homology"/>
<dbReference type="FunFam" id="3.90.850.10:FF:000002">
    <property type="entry name" value="2-hydroxyhepta-2,4-diene-1,7-dioate isomerase"/>
    <property type="match status" value="1"/>
</dbReference>
<comment type="similarity">
    <text evidence="1">Belongs to the FAH family.</text>
</comment>
<dbReference type="GO" id="GO:0019752">
    <property type="term" value="P:carboxylic acid metabolic process"/>
    <property type="evidence" value="ECO:0007669"/>
    <property type="project" value="UniProtKB-ARBA"/>
</dbReference>
<dbReference type="STRING" id="439228.SAMN06295920_1126"/>
<dbReference type="OrthoDB" id="5197601at2"/>
<dbReference type="InterPro" id="IPR051121">
    <property type="entry name" value="FAH"/>
</dbReference>
<feature type="domain" description="Fumarylacetoacetase-like C-terminal" evidence="3">
    <location>
        <begin position="94"/>
        <end position="304"/>
    </location>
</feature>
<dbReference type="EMBL" id="FUYM01000012">
    <property type="protein sequence ID" value="SKC03474.1"/>
    <property type="molecule type" value="Genomic_DNA"/>
</dbReference>
<gene>
    <name evidence="4" type="ORF">SAMN06295920_1126</name>
</gene>
<reference evidence="5" key="1">
    <citation type="submission" date="2017-02" db="EMBL/GenBank/DDBJ databases">
        <authorList>
            <person name="Varghese N."/>
            <person name="Submissions S."/>
        </authorList>
    </citation>
    <scope>NUCLEOTIDE SEQUENCE [LARGE SCALE GENOMIC DNA]</scope>
    <source>
        <strain evidence="5">UM2</strain>
    </source>
</reference>
<sequence length="305" mass="32874">MSEAYRLATVEGDGGSRVVVERKGLAVPLTALLEPDDLARLGGAPKDLMPLLEEWPHWSARLAERMAGKADRFGDAAIPADTLSFLPPIALPRKLICIGANYHDHIAEMPIPIVPTYPYSFLMSPSTTLRGSGAAVEKPSMTRMMDWEAELAVVIGLRCRDVPEESALTVVAGYTNFNDLSARDWIASRPPIGVDWVQHKNFDGFGPIGPYFEPAKFTGDPQALPVRLSVNGVTKQDSSTAQMVFGVAAVIAHLSRIMTLEPGDIIATGTPAGVGHGRQPPEYLQPGDEVRMEIGNLGELVTPIV</sequence>
<evidence type="ECO:0000259" key="3">
    <source>
        <dbReference type="Pfam" id="PF01557"/>
    </source>
</evidence>
<dbReference type="Pfam" id="PF01557">
    <property type="entry name" value="FAA_hydrolase"/>
    <property type="match status" value="1"/>
</dbReference>
<organism evidence="4 5">
    <name type="scientific">Rhizorhabdus histidinilytica</name>
    <dbReference type="NCBI Taxonomy" id="439228"/>
    <lineage>
        <taxon>Bacteria</taxon>
        <taxon>Pseudomonadati</taxon>
        <taxon>Pseudomonadota</taxon>
        <taxon>Alphaproteobacteria</taxon>
        <taxon>Sphingomonadales</taxon>
        <taxon>Sphingomonadaceae</taxon>
        <taxon>Rhizorhabdus</taxon>
    </lineage>
</organism>
<dbReference type="Gene3D" id="3.90.850.10">
    <property type="entry name" value="Fumarylacetoacetase-like, C-terminal domain"/>
    <property type="match status" value="1"/>
</dbReference>
<keyword evidence="5" id="KW-1185">Reference proteome</keyword>
<dbReference type="Proteomes" id="UP000189818">
    <property type="component" value="Unassembled WGS sequence"/>
</dbReference>
<evidence type="ECO:0000256" key="1">
    <source>
        <dbReference type="ARBA" id="ARBA00010211"/>
    </source>
</evidence>
<evidence type="ECO:0000256" key="2">
    <source>
        <dbReference type="ARBA" id="ARBA00022723"/>
    </source>
</evidence>
<name>A0A1T5G581_9SPHN</name>
<dbReference type="GO" id="GO:0016853">
    <property type="term" value="F:isomerase activity"/>
    <property type="evidence" value="ECO:0007669"/>
    <property type="project" value="UniProtKB-ARBA"/>
</dbReference>
<dbReference type="AlphaFoldDB" id="A0A1T5G581"/>
<dbReference type="RefSeq" id="WP_079650223.1">
    <property type="nucleotide sequence ID" value="NZ_FUYM01000012.1"/>
</dbReference>
<dbReference type="InterPro" id="IPR036663">
    <property type="entry name" value="Fumarylacetoacetase_C_sf"/>
</dbReference>
<dbReference type="InterPro" id="IPR011234">
    <property type="entry name" value="Fumarylacetoacetase-like_C"/>
</dbReference>
<dbReference type="GO" id="GO:0046872">
    <property type="term" value="F:metal ion binding"/>
    <property type="evidence" value="ECO:0007669"/>
    <property type="project" value="UniProtKB-KW"/>
</dbReference>
<dbReference type="PANTHER" id="PTHR42796">
    <property type="entry name" value="FUMARYLACETOACETATE HYDROLASE DOMAIN-CONTAINING PROTEIN 2A-RELATED"/>
    <property type="match status" value="1"/>
</dbReference>
<evidence type="ECO:0000313" key="4">
    <source>
        <dbReference type="EMBL" id="SKC03474.1"/>
    </source>
</evidence>
<protein>
    <submittedName>
        <fullName evidence="4">2-keto-4-pentenoate hydratase/2-oxohepta-3-ene-1,7-dioic acid hydratase (Catechol pathway)</fullName>
    </submittedName>
</protein>
<accession>A0A1T5G581</accession>